<reference evidence="2" key="1">
    <citation type="submission" date="2022-08" db="UniProtKB">
        <authorList>
            <consortium name="EnsemblMetazoa"/>
        </authorList>
    </citation>
    <scope>IDENTIFICATION</scope>
    <source>
        <strain evidence="2">05x7-T-G4-1.051#20</strain>
    </source>
</reference>
<organism evidence="2 3">
    <name type="scientific">Magallana gigas</name>
    <name type="common">Pacific oyster</name>
    <name type="synonym">Crassostrea gigas</name>
    <dbReference type="NCBI Taxonomy" id="29159"/>
    <lineage>
        <taxon>Eukaryota</taxon>
        <taxon>Metazoa</taxon>
        <taxon>Spiralia</taxon>
        <taxon>Lophotrochozoa</taxon>
        <taxon>Mollusca</taxon>
        <taxon>Bivalvia</taxon>
        <taxon>Autobranchia</taxon>
        <taxon>Pteriomorphia</taxon>
        <taxon>Ostreida</taxon>
        <taxon>Ostreoidea</taxon>
        <taxon>Ostreidae</taxon>
        <taxon>Magallana</taxon>
    </lineage>
</organism>
<protein>
    <submittedName>
        <fullName evidence="2">Uncharacterized protein</fullName>
    </submittedName>
</protein>
<name>A0A8W8IYM9_MAGGI</name>
<feature type="region of interest" description="Disordered" evidence="1">
    <location>
        <begin position="266"/>
        <end position="305"/>
    </location>
</feature>
<accession>A0A8W8IYM9</accession>
<dbReference type="AlphaFoldDB" id="A0A8W8IYM9"/>
<evidence type="ECO:0000256" key="1">
    <source>
        <dbReference type="SAM" id="MobiDB-lite"/>
    </source>
</evidence>
<keyword evidence="3" id="KW-1185">Reference proteome</keyword>
<proteinExistence type="predicted"/>
<dbReference type="EnsemblMetazoa" id="G15976.2">
    <property type="protein sequence ID" value="G15976.2:cds"/>
    <property type="gene ID" value="G15976"/>
</dbReference>
<dbReference type="Proteomes" id="UP000005408">
    <property type="component" value="Unassembled WGS sequence"/>
</dbReference>
<dbReference type="EnsemblMetazoa" id="G15976.3">
    <property type="protein sequence ID" value="G15976.3:cds"/>
    <property type="gene ID" value="G15976"/>
</dbReference>
<feature type="compositionally biased region" description="Polar residues" evidence="1">
    <location>
        <begin position="166"/>
        <end position="179"/>
    </location>
</feature>
<evidence type="ECO:0000313" key="3">
    <source>
        <dbReference type="Proteomes" id="UP000005408"/>
    </source>
</evidence>
<sequence>QEFTKIIPCVIFRDMGPLRGLVFWALIVLGACATPKKLIKDRMSQEHCKQKIAGMKSNAQSGPSIDVNPTCDIGKVSYMYSRGQLQLSFWRDSPFQICLVELKRFEIVRSTDNNNQQLEQIPDGENVCFQNRNANGGTVYIVLKPRGFTYISEIYYEIQRLHLTDDSSVNPNPRGQLSVSTSPSPPTPRTHHPQFDIITPVPNVHDLRMRRPESLRRPVQTPLPLSRQWFLRQLPLNRNRAAENTWRPTLNTIPVENVRTPAENTWRSVENTRRQAENTWRPAENSWRQAENTWRPAENSWRQAENTWRPAVNSLRPAENTWRPAENSLRQAENTWRQAENTWSPSSWQRENMRFLRQQRPQTNFRQLRNSNFVI</sequence>
<feature type="region of interest" description="Disordered" evidence="1">
    <location>
        <begin position="166"/>
        <end position="197"/>
    </location>
</feature>
<evidence type="ECO:0000313" key="2">
    <source>
        <dbReference type="EnsemblMetazoa" id="G15976.2:cds"/>
    </source>
</evidence>